<name>A0A8D9AZB5_9HEMI</name>
<feature type="compositionally biased region" description="Basic and acidic residues" evidence="1">
    <location>
        <begin position="468"/>
        <end position="489"/>
    </location>
</feature>
<proteinExistence type="predicted"/>
<protein>
    <submittedName>
        <fullName evidence="2">Uncharacterized protein</fullName>
    </submittedName>
</protein>
<feature type="compositionally biased region" description="Low complexity" evidence="1">
    <location>
        <begin position="34"/>
        <end position="47"/>
    </location>
</feature>
<feature type="compositionally biased region" description="Basic and acidic residues" evidence="1">
    <location>
        <begin position="1207"/>
        <end position="1221"/>
    </location>
</feature>
<feature type="region of interest" description="Disordered" evidence="1">
    <location>
        <begin position="1207"/>
        <end position="1227"/>
    </location>
</feature>
<feature type="region of interest" description="Disordered" evidence="1">
    <location>
        <begin position="34"/>
        <end position="170"/>
    </location>
</feature>
<feature type="region of interest" description="Disordered" evidence="1">
    <location>
        <begin position="499"/>
        <end position="518"/>
    </location>
</feature>
<feature type="compositionally biased region" description="Basic and acidic residues" evidence="1">
    <location>
        <begin position="122"/>
        <end position="133"/>
    </location>
</feature>
<evidence type="ECO:0000313" key="2">
    <source>
        <dbReference type="EMBL" id="CAG6773725.1"/>
    </source>
</evidence>
<dbReference type="EMBL" id="HBUF01592232">
    <property type="protein sequence ID" value="CAG6773725.1"/>
    <property type="molecule type" value="Transcribed_RNA"/>
</dbReference>
<feature type="region of interest" description="Disordered" evidence="1">
    <location>
        <begin position="468"/>
        <end position="493"/>
    </location>
</feature>
<accession>A0A8D9AZB5</accession>
<evidence type="ECO:0000256" key="1">
    <source>
        <dbReference type="SAM" id="MobiDB-lite"/>
    </source>
</evidence>
<feature type="region of interest" description="Disordered" evidence="1">
    <location>
        <begin position="875"/>
        <end position="900"/>
    </location>
</feature>
<organism evidence="2">
    <name type="scientific">Cacopsylla melanoneura</name>
    <dbReference type="NCBI Taxonomy" id="428564"/>
    <lineage>
        <taxon>Eukaryota</taxon>
        <taxon>Metazoa</taxon>
        <taxon>Ecdysozoa</taxon>
        <taxon>Arthropoda</taxon>
        <taxon>Hexapoda</taxon>
        <taxon>Insecta</taxon>
        <taxon>Pterygota</taxon>
        <taxon>Neoptera</taxon>
        <taxon>Paraneoptera</taxon>
        <taxon>Hemiptera</taxon>
        <taxon>Sternorrhyncha</taxon>
        <taxon>Psylloidea</taxon>
        <taxon>Psyllidae</taxon>
        <taxon>Psyllinae</taxon>
        <taxon>Cacopsylla</taxon>
    </lineage>
</organism>
<feature type="region of interest" description="Disordered" evidence="1">
    <location>
        <begin position="674"/>
        <end position="706"/>
    </location>
</feature>
<sequence length="1605" mass="182240">MDTEGFQEEFLLETPDPEDILKRHIARLEEELQTPLLQTPLSLQSSSRETSPISQNHLKNANQDRKDIQISQNQSPNSPLKSRDIPSVLDLDITSREQDVKDEKRKKQRFVGWKTENSINNDVDKEKTSEKIKPSQSETRISPVDTTSSHSDQGTSPIQFTGHIEKGSSPVEKKVFPAQIPESRNTPPTFELVLGRKEIHTKDASASSESRLTLYSTQDVDITIRSESHISVTTTRKEADGTQVSETIDMNSRVTAENQEKAYIISPETNKEKKREDTVIFSSKKSVYRYDSQDAVSPNFESPITDESVSHHMTDLGISLTRGTATTTSDTLTSPALLPPRVVPFYSDTAVDIELEEAELTDAGLSPIHNDDSSSMDIAFSEVTRTQYTDTASSPMELKATENVALSPVQVMTSDTGCVTETIYTCDTGISPIDAGSFQPLPEIPMSTGDVKAIVKLIEEKTITQPSDVKRSLGLDPLKDNDNRERKISTTETVSVKESVIQSTVETESSEDKLDSNKDKALKRISINSDEESEEDRRPKVKELQKIFLEKEDNLIKVSTALNLEQDLDEYDDLGFPKISTVIDSIEKRIADEQDRKEYAPPKALEEQLNEVVLSQQQILQQISGGLSEKIISDIPSNTKKKSGMESKLQEILNIETNALKKIDSALNRQYDSVLEPSNEDTDQDTSTSRIIDESKASDISSPAKSVEPDVLKKIGSVLDVGRNGASTEHKIDKDVVCIKERTMEEIIAQLEAEVRETECMEEKKVLDIDDTDDSKKNVRPDVKIKDVEIIETCEKRRFLTGEISDEEGSPKKTKSKCDAKTLVLDKDIKTFLDEENELVEKILSTKPQATTSVTSHEERQQVVEEVIVPKKVKYNANEKDSENLDPDQQNLDLDEDDDDSLDSFISRTEKISNEKDVRTLLSYAKEFTRQIKEDVKLLRPDLTPTPEEKEILLLKLSESYEMLNQDTKFVPDQENDKVQNNEELKDELMKSILELKDFPKSEFEKIENKRLTSITEKEVLCKQNDFIPLSTDSTISKTINEVKDIKQKLMEISIHEHEKLSKENISTLSTIISTVNEEERSINTIDSSTKKIVETTKKSEKITIESLTKDLEKTDDLKKVQSFKITSDRRENELLQGITHLEERIEQEREKIIGHFSSLDDELTLELQRITNTIDKTDETPSEVDVEKELQLGSINIEETKKVQIPDIDSKTTKDSEKSTTIDSSTTKDMVEEIKEIHITDKDEKLTTENIPSDNIEVVKDLHAKSIILEETKEGHLPATAKHAEYDFTISDKVEKQNLDKDTIIDAVILKVEKKAVKTETVIEEQKKETEKIVQDTKLDEIHTKVEKDSIKSEKSLTIDIPERKEMREVIDEDKKPILEKVEKTPHIDIKPTKDDFKISDELEKLTEHKYEKKTPDQENTQTLDIKDKVEKSNLDKKDNIEKTTLDKEDKVVKQGTDKDVISGAIFEKLKHDLQEKVEKPIEKVDTFSILTFEKGDKVKKHKTTIENKEEKPRLEKEDMIMKPTFEIADDASPVDKIEKLTNVKEDIISDKIMTPTPDKDAILVDDKEKPTTEKSHLMSPPKRVLRVMFFPFYRVLMCLSVVI</sequence>
<feature type="compositionally biased region" description="Polar residues" evidence="1">
    <location>
        <begin position="134"/>
        <end position="159"/>
    </location>
</feature>
<reference evidence="2" key="1">
    <citation type="submission" date="2021-05" db="EMBL/GenBank/DDBJ databases">
        <authorList>
            <person name="Alioto T."/>
            <person name="Alioto T."/>
            <person name="Gomez Garrido J."/>
        </authorList>
    </citation>
    <scope>NUCLEOTIDE SEQUENCE</scope>
</reference>
<feature type="compositionally biased region" description="Polar residues" evidence="1">
    <location>
        <begin position="69"/>
        <end position="80"/>
    </location>
</feature>
<feature type="compositionally biased region" description="Basic and acidic residues" evidence="1">
    <location>
        <begin position="93"/>
        <end position="105"/>
    </location>
</feature>
<feature type="compositionally biased region" description="Polar residues" evidence="1">
    <location>
        <begin position="48"/>
        <end position="61"/>
    </location>
</feature>